<keyword evidence="3" id="KW-0677">Repeat</keyword>
<keyword evidence="1 6" id="KW-0004">4Fe-4S</keyword>
<dbReference type="Gene3D" id="1.10.1060.10">
    <property type="entry name" value="Alpha-helical ferredoxin"/>
    <property type="match status" value="1"/>
</dbReference>
<keyword evidence="9" id="KW-1185">Reference proteome</keyword>
<keyword evidence="5 6" id="KW-0411">Iron-sulfur</keyword>
<evidence type="ECO:0000256" key="3">
    <source>
        <dbReference type="ARBA" id="ARBA00022737"/>
    </source>
</evidence>
<protein>
    <recommendedName>
        <fullName evidence="6">Glycolate oxidase iron-sulfur subunit</fullName>
        <ecNumber evidence="6">1.1.99.14</ecNumber>
    </recommendedName>
</protein>
<dbReference type="NCBIfam" id="NF008434">
    <property type="entry name" value="PRK11274.1"/>
    <property type="match status" value="1"/>
</dbReference>
<comment type="catalytic activity">
    <reaction evidence="6">
        <text>glycolate + A = glyoxylate + AH2</text>
        <dbReference type="Rhea" id="RHEA:21264"/>
        <dbReference type="ChEBI" id="CHEBI:13193"/>
        <dbReference type="ChEBI" id="CHEBI:17499"/>
        <dbReference type="ChEBI" id="CHEBI:29805"/>
        <dbReference type="ChEBI" id="CHEBI:36655"/>
        <dbReference type="EC" id="1.1.99.14"/>
    </reaction>
</comment>
<comment type="cofactor">
    <cofactor evidence="6">
        <name>[4Fe-4S] cluster</name>
        <dbReference type="ChEBI" id="CHEBI:49883"/>
    </cofactor>
    <text evidence="6">Binds 2 [4Fe-4S] clusters.</text>
</comment>
<reference evidence="9" key="1">
    <citation type="journal article" date="2019" name="Int. J. Syst. Evol. Microbiol.">
        <title>The Global Catalogue of Microorganisms (GCM) 10K type strain sequencing project: providing services to taxonomists for standard genome sequencing and annotation.</title>
        <authorList>
            <consortium name="The Broad Institute Genomics Platform"/>
            <consortium name="The Broad Institute Genome Sequencing Center for Infectious Disease"/>
            <person name="Wu L."/>
            <person name="Ma J."/>
        </authorList>
    </citation>
    <scope>NUCLEOTIDE SEQUENCE [LARGE SCALE GENOMIC DNA]</scope>
    <source>
        <strain evidence="9">CGMCC 1.8860</strain>
    </source>
</reference>
<evidence type="ECO:0000256" key="5">
    <source>
        <dbReference type="ARBA" id="ARBA00023014"/>
    </source>
</evidence>
<dbReference type="Proteomes" id="UP000621859">
    <property type="component" value="Unassembled WGS sequence"/>
</dbReference>
<dbReference type="Pfam" id="PF02754">
    <property type="entry name" value="CCG"/>
    <property type="match status" value="2"/>
</dbReference>
<dbReference type="PIRSF" id="PIRSF000139">
    <property type="entry name" value="Glc_ox_4Fe-4S"/>
    <property type="match status" value="1"/>
</dbReference>
<dbReference type="EMBL" id="BMLY01000001">
    <property type="protein sequence ID" value="GGP24638.1"/>
    <property type="molecule type" value="Genomic_DNA"/>
</dbReference>
<evidence type="ECO:0000259" key="7">
    <source>
        <dbReference type="PROSITE" id="PS51379"/>
    </source>
</evidence>
<dbReference type="InterPro" id="IPR017900">
    <property type="entry name" value="4Fe4S_Fe_S_CS"/>
</dbReference>
<dbReference type="Pfam" id="PF13183">
    <property type="entry name" value="Fer4_8"/>
    <property type="match status" value="1"/>
</dbReference>
<keyword evidence="2 6" id="KW-0479">Metal-binding</keyword>
<feature type="domain" description="4Fe-4S ferredoxin-type" evidence="7">
    <location>
        <begin position="16"/>
        <end position="47"/>
    </location>
</feature>
<comment type="catalytic activity">
    <reaction evidence="6">
        <text>(R)-lactate + A = pyruvate + AH2</text>
        <dbReference type="Rhea" id="RHEA:15089"/>
        <dbReference type="ChEBI" id="CHEBI:13193"/>
        <dbReference type="ChEBI" id="CHEBI:15361"/>
        <dbReference type="ChEBI" id="CHEBI:16004"/>
        <dbReference type="ChEBI" id="CHEBI:17499"/>
    </reaction>
</comment>
<dbReference type="PANTHER" id="PTHR32479:SF17">
    <property type="entry name" value="GLYCOLATE OXIDASE IRON-SULFUR SUBUNIT"/>
    <property type="match status" value="1"/>
</dbReference>
<dbReference type="InterPro" id="IPR012257">
    <property type="entry name" value="Glc_ox_4Fe-4S"/>
</dbReference>
<evidence type="ECO:0000256" key="2">
    <source>
        <dbReference type="ARBA" id="ARBA00022723"/>
    </source>
</evidence>
<evidence type="ECO:0000256" key="6">
    <source>
        <dbReference type="PIRNR" id="PIRNR000139"/>
    </source>
</evidence>
<dbReference type="PROSITE" id="PS00198">
    <property type="entry name" value="4FE4S_FER_1"/>
    <property type="match status" value="2"/>
</dbReference>
<sequence>MQTRLQQIVRDTPEGEEAEAILRKCVHCGFCNATCPTYQILGDELDGPRGRIYLIKQMLEGHATSADTRTHLDRCLTCRNCETTCPAGVQYGRLLETGRRMVLKRNPRTLTEHAMRRALAAFLHNGILFTPVLRLGQALQPALPAALADHIPARRPAGGVWPRTRHPRKIILLQGCVQPALAPNINRATARVLDKAGIQTMRSSGARCCGALRQHMDFDALSLDDARRNIDAWWPLIEEGAEAIVSNASGCGVALKEYGHRLRSDVRYAQKAERVSALSLDISEVIEPLAQRLARDAHYPPPASVAFHPPCTLQHGLQLRGKVEGILAAFGISARQPADAHLCCGSAGTYSLFQPELARTLRDDKCRALVKTGAACVATANIGCLTHLQNGTAIPVVHWIEIIDSMICGTAI</sequence>
<feature type="domain" description="4Fe-4S ferredoxin-type" evidence="7">
    <location>
        <begin position="66"/>
        <end position="89"/>
    </location>
</feature>
<dbReference type="EC" id="1.1.99.14" evidence="6"/>
<evidence type="ECO:0000313" key="8">
    <source>
        <dbReference type="EMBL" id="GGP24638.1"/>
    </source>
</evidence>
<gene>
    <name evidence="8" type="primary">glcF</name>
    <name evidence="8" type="ORF">GCM10010971_04570</name>
</gene>
<keyword evidence="4 6" id="KW-0408">Iron</keyword>
<evidence type="ECO:0000256" key="4">
    <source>
        <dbReference type="ARBA" id="ARBA00023004"/>
    </source>
</evidence>
<dbReference type="InterPro" id="IPR004017">
    <property type="entry name" value="Cys_rich_dom"/>
</dbReference>
<evidence type="ECO:0000256" key="1">
    <source>
        <dbReference type="ARBA" id="ARBA00022485"/>
    </source>
</evidence>
<evidence type="ECO:0000313" key="9">
    <source>
        <dbReference type="Proteomes" id="UP000621859"/>
    </source>
</evidence>
<organism evidence="8 9">
    <name type="scientific">Silvimonas amylolytica</name>
    <dbReference type="NCBI Taxonomy" id="449663"/>
    <lineage>
        <taxon>Bacteria</taxon>
        <taxon>Pseudomonadati</taxon>
        <taxon>Pseudomonadota</taxon>
        <taxon>Betaproteobacteria</taxon>
        <taxon>Neisseriales</taxon>
        <taxon>Chitinibacteraceae</taxon>
        <taxon>Silvimonas</taxon>
    </lineage>
</organism>
<accession>A0ABQ2PH16</accession>
<keyword evidence="6" id="KW-0813">Transport</keyword>
<dbReference type="InterPro" id="IPR017896">
    <property type="entry name" value="4Fe4S_Fe-S-bd"/>
</dbReference>
<dbReference type="PANTHER" id="PTHR32479">
    <property type="entry name" value="GLYCOLATE OXIDASE IRON-SULFUR SUBUNIT"/>
    <property type="match status" value="1"/>
</dbReference>
<comment type="function">
    <text evidence="6">Component of a complex that catalyzes the oxidation of glycolate to glyoxylate.</text>
</comment>
<proteinExistence type="predicted"/>
<dbReference type="SUPFAM" id="SSF46548">
    <property type="entry name" value="alpha-helical ferredoxin"/>
    <property type="match status" value="1"/>
</dbReference>
<keyword evidence="6" id="KW-0249">Electron transport</keyword>
<name>A0ABQ2PH16_9NEIS</name>
<dbReference type="PROSITE" id="PS51379">
    <property type="entry name" value="4FE4S_FER_2"/>
    <property type="match status" value="2"/>
</dbReference>
<comment type="caution">
    <text evidence="8">The sequence shown here is derived from an EMBL/GenBank/DDBJ whole genome shotgun (WGS) entry which is preliminary data.</text>
</comment>
<dbReference type="RefSeq" id="WP_188688278.1">
    <property type="nucleotide sequence ID" value="NZ_BMLY01000001.1"/>
</dbReference>
<dbReference type="InterPro" id="IPR009051">
    <property type="entry name" value="Helical_ferredxn"/>
</dbReference>